<sequence length="162" mass="17799">MPAKLVAAAAIVALVVGYFLGLWSDLGGWLSDLWYFLAASTLVPNWLLGIFAICAIVVAGLLGAGLRPTRNSRRPSPISTQDNFFNIRWRWSYDASGGVQDLSPYCLRCGNRLVLKHVGATRPADRYECRCDRCGAVACEIDCSVEEFESRVLQKIHETSSG</sequence>
<evidence type="ECO:0000256" key="1">
    <source>
        <dbReference type="SAM" id="Phobius"/>
    </source>
</evidence>
<dbReference type="AlphaFoldDB" id="A0A512NH54"/>
<keyword evidence="3" id="KW-1185">Reference proteome</keyword>
<comment type="caution">
    <text evidence="2">The sequence shown here is derived from an EMBL/GenBank/DDBJ whole genome shotgun (WGS) entry which is preliminary data.</text>
</comment>
<dbReference type="EMBL" id="BKAJ01000097">
    <property type="protein sequence ID" value="GEP58273.1"/>
    <property type="molecule type" value="Genomic_DNA"/>
</dbReference>
<keyword evidence="1" id="KW-1133">Transmembrane helix</keyword>
<accession>A0A512NH54</accession>
<reference evidence="2 3" key="1">
    <citation type="submission" date="2019-07" db="EMBL/GenBank/DDBJ databases">
        <title>Whole genome shotgun sequence of Reyranella soli NBRC 108950.</title>
        <authorList>
            <person name="Hosoyama A."/>
            <person name="Uohara A."/>
            <person name="Ohji S."/>
            <person name="Ichikawa N."/>
        </authorList>
    </citation>
    <scope>NUCLEOTIDE SEQUENCE [LARGE SCALE GENOMIC DNA]</scope>
    <source>
        <strain evidence="2 3">NBRC 108950</strain>
    </source>
</reference>
<organism evidence="2 3">
    <name type="scientific">Reyranella soli</name>
    <dbReference type="NCBI Taxonomy" id="1230389"/>
    <lineage>
        <taxon>Bacteria</taxon>
        <taxon>Pseudomonadati</taxon>
        <taxon>Pseudomonadota</taxon>
        <taxon>Alphaproteobacteria</taxon>
        <taxon>Hyphomicrobiales</taxon>
        <taxon>Reyranellaceae</taxon>
        <taxon>Reyranella</taxon>
    </lineage>
</organism>
<proteinExistence type="predicted"/>
<gene>
    <name evidence="2" type="ORF">RSO01_54390</name>
</gene>
<evidence type="ECO:0000313" key="2">
    <source>
        <dbReference type="EMBL" id="GEP58273.1"/>
    </source>
</evidence>
<evidence type="ECO:0000313" key="3">
    <source>
        <dbReference type="Proteomes" id="UP000321058"/>
    </source>
</evidence>
<keyword evidence="1" id="KW-0812">Transmembrane</keyword>
<name>A0A512NH54_9HYPH</name>
<dbReference type="RefSeq" id="WP_147153348.1">
    <property type="nucleotide sequence ID" value="NZ_BKAJ01000097.1"/>
</dbReference>
<feature type="transmembrane region" description="Helical" evidence="1">
    <location>
        <begin position="45"/>
        <end position="66"/>
    </location>
</feature>
<dbReference type="Proteomes" id="UP000321058">
    <property type="component" value="Unassembled WGS sequence"/>
</dbReference>
<keyword evidence="1" id="KW-0472">Membrane</keyword>
<protein>
    <submittedName>
        <fullName evidence="2">Uncharacterized protein</fullName>
    </submittedName>
</protein>
<dbReference type="OrthoDB" id="10006337at2"/>